<proteinExistence type="predicted"/>
<feature type="region of interest" description="Disordered" evidence="1">
    <location>
        <begin position="181"/>
        <end position="203"/>
    </location>
</feature>
<feature type="compositionally biased region" description="Pro residues" evidence="1">
    <location>
        <begin position="192"/>
        <end position="202"/>
    </location>
</feature>
<name>A0AB34J4H1_PRYPA</name>
<gene>
    <name evidence="2" type="ORF">AB1Y20_005056</name>
</gene>
<organism evidence="2 3">
    <name type="scientific">Prymnesium parvum</name>
    <name type="common">Toxic golden alga</name>
    <dbReference type="NCBI Taxonomy" id="97485"/>
    <lineage>
        <taxon>Eukaryota</taxon>
        <taxon>Haptista</taxon>
        <taxon>Haptophyta</taxon>
        <taxon>Prymnesiophyceae</taxon>
        <taxon>Prymnesiales</taxon>
        <taxon>Prymnesiaceae</taxon>
        <taxon>Prymnesium</taxon>
    </lineage>
</organism>
<keyword evidence="3" id="KW-1185">Reference proteome</keyword>
<evidence type="ECO:0000256" key="1">
    <source>
        <dbReference type="SAM" id="MobiDB-lite"/>
    </source>
</evidence>
<dbReference type="EMBL" id="JBGBPQ010000013">
    <property type="protein sequence ID" value="KAL1511770.1"/>
    <property type="molecule type" value="Genomic_DNA"/>
</dbReference>
<comment type="caution">
    <text evidence="2">The sequence shown here is derived from an EMBL/GenBank/DDBJ whole genome shotgun (WGS) entry which is preliminary data.</text>
</comment>
<evidence type="ECO:0000313" key="2">
    <source>
        <dbReference type="EMBL" id="KAL1511770.1"/>
    </source>
</evidence>
<protein>
    <submittedName>
        <fullName evidence="2">Uncharacterized protein</fullName>
    </submittedName>
</protein>
<accession>A0AB34J4H1</accession>
<evidence type="ECO:0000313" key="3">
    <source>
        <dbReference type="Proteomes" id="UP001515480"/>
    </source>
</evidence>
<dbReference type="Proteomes" id="UP001515480">
    <property type="component" value="Unassembled WGS sequence"/>
</dbReference>
<dbReference type="AlphaFoldDB" id="A0AB34J4H1"/>
<reference evidence="2 3" key="1">
    <citation type="journal article" date="2024" name="Science">
        <title>Giant polyketide synthase enzymes in the biosynthesis of giant marine polyether toxins.</title>
        <authorList>
            <person name="Fallon T.R."/>
            <person name="Shende V.V."/>
            <person name="Wierzbicki I.H."/>
            <person name="Pendleton A.L."/>
            <person name="Watervoot N.F."/>
            <person name="Auber R.P."/>
            <person name="Gonzalez D.J."/>
            <person name="Wisecaver J.H."/>
            <person name="Moore B.S."/>
        </authorList>
    </citation>
    <scope>NUCLEOTIDE SEQUENCE [LARGE SCALE GENOMIC DNA]</scope>
    <source>
        <strain evidence="2 3">12B1</strain>
    </source>
</reference>
<sequence length="717" mass="75786">MAAQRPWWHEIVAGLSTEPIVPPQPSEIVARSTGIGASVEPQYGDEPADQSSWARSTGGFISRKVTVWDPGSPAREWVRQATHDGRAIAIRRAQDARAGRGAHVLGITPIYGRAPTPRASVTIGAHLVESRPHRAPDPFGLPHPALSAPLSAPTLIPPQPREAVRLCSFVAPVVEAPRPIRAPVPSADHPDGAPPLPGPAPPGSFLCVRSSERDPETATLVAPRPLSPEGPVTIYGASAPPPSFPTIPLGTGAHAPGNRRQGLSTEPAVGCAVPAIPGNSAAFKGKGAKHARLCAGPWASALRNLPPLPLTGAKRARAGLAATTLTTEDYDLVRRERAACALVAILPWAAAGFVLGDSEDMVSNRPVEETTSRLVRAISTYGASSVDAAHSALGRLMSWVVTHHPEARVVEGSHVSDFLAHHRPSAATLAALAWLRDHCGLAIPARGPTCRPYKGRPPASSHTKESLSLGSVIGLEYLAAHHPSAHVRGQAGGWSLLARLALRVEQAQSCVLNAFVTHEFEGRKFTFVVGAVRRDKHPNPALRRPRPVWGVIDGLDYPNCIYEALQDMLSGVEASRFLIRDTDSPDGDPTRATAWVAAPLRGATRVDASLHALLRLPPISLSQEEAGRHHGHSAKRFLLNVAEASGAFSSVESTEIGRFSLSTAQSHDLEPVAALLQTHAMRASVLPDIYAGKAKPFHASWGAGGPFQGPLPTHPSA</sequence>